<protein>
    <submittedName>
        <fullName evidence="2">Uncharacterized protein</fullName>
    </submittedName>
</protein>
<evidence type="ECO:0000313" key="3">
    <source>
        <dbReference type="Proteomes" id="UP001159427"/>
    </source>
</evidence>
<evidence type="ECO:0000313" key="2">
    <source>
        <dbReference type="EMBL" id="CAH3195788.1"/>
    </source>
</evidence>
<accession>A0ABN8SYN9</accession>
<feature type="compositionally biased region" description="Pro residues" evidence="1">
    <location>
        <begin position="18"/>
        <end position="30"/>
    </location>
</feature>
<reference evidence="2 3" key="1">
    <citation type="submission" date="2022-05" db="EMBL/GenBank/DDBJ databases">
        <authorList>
            <consortium name="Genoscope - CEA"/>
            <person name="William W."/>
        </authorList>
    </citation>
    <scope>NUCLEOTIDE SEQUENCE [LARGE SCALE GENOMIC DNA]</scope>
</reference>
<evidence type="ECO:0000256" key="1">
    <source>
        <dbReference type="SAM" id="MobiDB-lite"/>
    </source>
</evidence>
<proteinExistence type="predicted"/>
<dbReference type="EMBL" id="CALNXI010004426">
    <property type="protein sequence ID" value="CAH3195788.1"/>
    <property type="molecule type" value="Genomic_DNA"/>
</dbReference>
<gene>
    <name evidence="2" type="ORF">PEVE_00031103</name>
</gene>
<dbReference type="PANTHER" id="PTHR48465">
    <property type="entry name" value="PROTEIN SSUH2 HOMOLOG"/>
    <property type="match status" value="1"/>
</dbReference>
<dbReference type="PANTHER" id="PTHR48465:SF1">
    <property type="entry name" value="PROTEIN SSUH2 HOMOLOG"/>
    <property type="match status" value="1"/>
</dbReference>
<organism evidence="2 3">
    <name type="scientific">Porites evermanni</name>
    <dbReference type="NCBI Taxonomy" id="104178"/>
    <lineage>
        <taxon>Eukaryota</taxon>
        <taxon>Metazoa</taxon>
        <taxon>Cnidaria</taxon>
        <taxon>Anthozoa</taxon>
        <taxon>Hexacorallia</taxon>
        <taxon>Scleractinia</taxon>
        <taxon>Fungiina</taxon>
        <taxon>Poritidae</taxon>
        <taxon>Porites</taxon>
    </lineage>
</organism>
<feature type="region of interest" description="Disordered" evidence="1">
    <location>
        <begin position="13"/>
        <end position="32"/>
    </location>
</feature>
<dbReference type="InterPro" id="IPR052789">
    <property type="entry name" value="SSUH2_homolog"/>
</dbReference>
<name>A0ABN8SYN9_9CNID</name>
<comment type="caution">
    <text evidence="2">The sequence shown here is derived from an EMBL/GenBank/DDBJ whole genome shotgun (WGS) entry which is preliminary data.</text>
</comment>
<sequence length="249" mass="28417">MFAQYSGYENTRFGNSFVPPPPPYVPPPSSEMPEQLFQQSTAVSDDQARDAMLQFVSEHCCYGKTPAQEMVIKDIVPSSAYHVNTMSLLVFKYHFDLLSGQPIDSPVNGPAPLPWNIPVQPQQMFSDFQTKLEVPHTANIKVLMCNSSADTSKCKPNTILDMCFFKVWPISTFFDQQVNMGSKRLVEEHSNKWPAKRILMQRHVLRAVPVSEVHYQWNDFASRFWVFGHDHKVYAPDYPQKCCCGCSIL</sequence>
<dbReference type="Proteomes" id="UP001159427">
    <property type="component" value="Unassembled WGS sequence"/>
</dbReference>
<keyword evidence="3" id="KW-1185">Reference proteome</keyword>